<evidence type="ECO:0000256" key="2">
    <source>
        <dbReference type="PROSITE-ProRule" id="PRU00497"/>
    </source>
</evidence>
<keyword evidence="1 2" id="KW-0193">Cuticle</keyword>
<dbReference type="InterPro" id="IPR051217">
    <property type="entry name" value="Insect_Cuticle_Struc_Prot"/>
</dbReference>
<protein>
    <submittedName>
        <fullName evidence="3">Uncharacterized protein</fullName>
    </submittedName>
</protein>
<dbReference type="PANTHER" id="PTHR12236">
    <property type="entry name" value="STRUCTURAL CONTITUENT OF CUTICLE"/>
    <property type="match status" value="1"/>
</dbReference>
<dbReference type="PROSITE" id="PS51155">
    <property type="entry name" value="CHIT_BIND_RR_2"/>
    <property type="match status" value="1"/>
</dbReference>
<accession>A0AAD5L0B1</accession>
<dbReference type="GO" id="GO:0005615">
    <property type="term" value="C:extracellular space"/>
    <property type="evidence" value="ECO:0007669"/>
    <property type="project" value="TreeGrafter"/>
</dbReference>
<name>A0AAD5L0B1_9CRUS</name>
<organism evidence="3 4">
    <name type="scientific">Daphnia sinensis</name>
    <dbReference type="NCBI Taxonomy" id="1820382"/>
    <lineage>
        <taxon>Eukaryota</taxon>
        <taxon>Metazoa</taxon>
        <taxon>Ecdysozoa</taxon>
        <taxon>Arthropoda</taxon>
        <taxon>Crustacea</taxon>
        <taxon>Branchiopoda</taxon>
        <taxon>Diplostraca</taxon>
        <taxon>Cladocera</taxon>
        <taxon>Anomopoda</taxon>
        <taxon>Daphniidae</taxon>
        <taxon>Daphnia</taxon>
        <taxon>Daphnia similis group</taxon>
    </lineage>
</organism>
<evidence type="ECO:0000313" key="4">
    <source>
        <dbReference type="Proteomes" id="UP000820818"/>
    </source>
</evidence>
<keyword evidence="4" id="KW-1185">Reference proteome</keyword>
<comment type="caution">
    <text evidence="3">The sequence shown here is derived from an EMBL/GenBank/DDBJ whole genome shotgun (WGS) entry which is preliminary data.</text>
</comment>
<dbReference type="GO" id="GO:0031012">
    <property type="term" value="C:extracellular matrix"/>
    <property type="evidence" value="ECO:0007669"/>
    <property type="project" value="TreeGrafter"/>
</dbReference>
<dbReference type="GO" id="GO:0042302">
    <property type="term" value="F:structural constituent of cuticle"/>
    <property type="evidence" value="ECO:0007669"/>
    <property type="project" value="UniProtKB-UniRule"/>
</dbReference>
<dbReference type="AlphaFoldDB" id="A0AAD5L0B1"/>
<dbReference type="EMBL" id="WJBH02000009">
    <property type="protein sequence ID" value="KAI9552980.1"/>
    <property type="molecule type" value="Genomic_DNA"/>
</dbReference>
<evidence type="ECO:0000256" key="1">
    <source>
        <dbReference type="ARBA" id="ARBA00022460"/>
    </source>
</evidence>
<evidence type="ECO:0000313" key="3">
    <source>
        <dbReference type="EMBL" id="KAI9552980.1"/>
    </source>
</evidence>
<proteinExistence type="predicted"/>
<dbReference type="InterPro" id="IPR000618">
    <property type="entry name" value="Insect_cuticle"/>
</dbReference>
<sequence length="224" mass="25020">MGRTCLHPQCLPVSHPNADVALGYIKSALSMDRGTISSSTSIKSNPHCTRKMKVLMVSCLMAVAVIVQIQATGYEAKPYPSPAYSAAHSADKSSEEQKGEAYSFGYHIKDDPTYNLFGQQEQSDGKVVSGSYYVNLPDGRHQTVNYKDDGHGYEADVKYESPKYRPSVPVYNKYKREVKYNEDAPSYPDPFTTPRHLPIVLLQPTPHIPPTPNIISKNQQRLHF</sequence>
<dbReference type="PANTHER" id="PTHR12236:SF79">
    <property type="entry name" value="CUTICULAR PROTEIN 50CB-RELATED"/>
    <property type="match status" value="1"/>
</dbReference>
<dbReference type="Pfam" id="PF00379">
    <property type="entry name" value="Chitin_bind_4"/>
    <property type="match status" value="1"/>
</dbReference>
<gene>
    <name evidence="3" type="ORF">GHT06_020866</name>
</gene>
<dbReference type="Proteomes" id="UP000820818">
    <property type="component" value="Linkage Group LG9"/>
</dbReference>
<reference evidence="3 4" key="1">
    <citation type="submission" date="2022-05" db="EMBL/GenBank/DDBJ databases">
        <title>A multi-omics perspective on studying reproductive biology in Daphnia sinensis.</title>
        <authorList>
            <person name="Jia J."/>
        </authorList>
    </citation>
    <scope>NUCLEOTIDE SEQUENCE [LARGE SCALE GENOMIC DNA]</scope>
    <source>
        <strain evidence="3 4">WSL</strain>
    </source>
</reference>